<name>A0A1F7HFT8_9BACT</name>
<keyword evidence="1" id="KW-0812">Transmembrane</keyword>
<dbReference type="AlphaFoldDB" id="A0A1F7HFT8"/>
<reference evidence="2 3" key="1">
    <citation type="journal article" date="2016" name="Nat. Commun.">
        <title>Thousands of microbial genomes shed light on interconnected biogeochemical processes in an aquifer system.</title>
        <authorList>
            <person name="Anantharaman K."/>
            <person name="Brown C.T."/>
            <person name="Hug L.A."/>
            <person name="Sharon I."/>
            <person name="Castelle C.J."/>
            <person name="Probst A.J."/>
            <person name="Thomas B.C."/>
            <person name="Singh A."/>
            <person name="Wilkins M.J."/>
            <person name="Karaoz U."/>
            <person name="Brodie E.L."/>
            <person name="Williams K.H."/>
            <person name="Hubbard S.S."/>
            <person name="Banfield J.F."/>
        </authorList>
    </citation>
    <scope>NUCLEOTIDE SEQUENCE [LARGE SCALE GENOMIC DNA]</scope>
</reference>
<dbReference type="Proteomes" id="UP000177199">
    <property type="component" value="Unassembled WGS sequence"/>
</dbReference>
<protein>
    <submittedName>
        <fullName evidence="2">Uncharacterized protein</fullName>
    </submittedName>
</protein>
<gene>
    <name evidence="2" type="ORF">A3F29_01910</name>
</gene>
<evidence type="ECO:0000313" key="3">
    <source>
        <dbReference type="Proteomes" id="UP000177199"/>
    </source>
</evidence>
<comment type="caution">
    <text evidence="2">The sequence shown here is derived from an EMBL/GenBank/DDBJ whole genome shotgun (WGS) entry which is preliminary data.</text>
</comment>
<sequence>MQGNGILESYHKVNPTLYHAAIRNANAPLYLTLNEGFSKNWHAYIMGDKPVNCTGFFCGFKTAIKLLRAGEKLPDTRHVQSYGFSNAWFVDKNTEKDTLHVAFFYFPQVFAYAGFAITFIGLIGVSTLLVFLRVRRFGK</sequence>
<proteinExistence type="predicted"/>
<keyword evidence="1" id="KW-1133">Transmembrane helix</keyword>
<evidence type="ECO:0000256" key="1">
    <source>
        <dbReference type="SAM" id="Phobius"/>
    </source>
</evidence>
<dbReference type="EMBL" id="MFZV01000057">
    <property type="protein sequence ID" value="OGK29806.1"/>
    <property type="molecule type" value="Genomic_DNA"/>
</dbReference>
<accession>A0A1F7HFT8</accession>
<evidence type="ECO:0000313" key="2">
    <source>
        <dbReference type="EMBL" id="OGK29806.1"/>
    </source>
</evidence>
<organism evidence="2 3">
    <name type="scientific">Candidatus Roizmanbacteria bacterium RIFCSPHIGHO2_12_FULL_33_9</name>
    <dbReference type="NCBI Taxonomy" id="1802045"/>
    <lineage>
        <taxon>Bacteria</taxon>
        <taxon>Candidatus Roizmaniibacteriota</taxon>
    </lineage>
</organism>
<feature type="transmembrane region" description="Helical" evidence="1">
    <location>
        <begin position="109"/>
        <end position="132"/>
    </location>
</feature>
<keyword evidence="1" id="KW-0472">Membrane</keyword>